<evidence type="ECO:0000313" key="2">
    <source>
        <dbReference type="EMBL" id="OAE32560.1"/>
    </source>
</evidence>
<name>A0A176WH44_MARPO</name>
<dbReference type="Proteomes" id="UP000077202">
    <property type="component" value="Unassembled WGS sequence"/>
</dbReference>
<feature type="compositionally biased region" description="Low complexity" evidence="1">
    <location>
        <begin position="49"/>
        <end position="62"/>
    </location>
</feature>
<feature type="compositionally biased region" description="Polar residues" evidence="1">
    <location>
        <begin position="21"/>
        <end position="37"/>
    </location>
</feature>
<dbReference type="EMBL" id="LVLJ01000784">
    <property type="protein sequence ID" value="OAE32560.1"/>
    <property type="molecule type" value="Genomic_DNA"/>
</dbReference>
<protein>
    <submittedName>
        <fullName evidence="2">Uncharacterized protein</fullName>
    </submittedName>
</protein>
<organism evidence="2 3">
    <name type="scientific">Marchantia polymorpha subsp. ruderalis</name>
    <dbReference type="NCBI Taxonomy" id="1480154"/>
    <lineage>
        <taxon>Eukaryota</taxon>
        <taxon>Viridiplantae</taxon>
        <taxon>Streptophyta</taxon>
        <taxon>Embryophyta</taxon>
        <taxon>Marchantiophyta</taxon>
        <taxon>Marchantiopsida</taxon>
        <taxon>Marchantiidae</taxon>
        <taxon>Marchantiales</taxon>
        <taxon>Marchantiaceae</taxon>
        <taxon>Marchantia</taxon>
    </lineage>
</organism>
<proteinExistence type="predicted"/>
<gene>
    <name evidence="2" type="ORF">AXG93_2374s1040</name>
</gene>
<keyword evidence="3" id="KW-1185">Reference proteome</keyword>
<comment type="caution">
    <text evidence="2">The sequence shown here is derived from an EMBL/GenBank/DDBJ whole genome shotgun (WGS) entry which is preliminary data.</text>
</comment>
<dbReference type="AlphaFoldDB" id="A0A176WH44"/>
<evidence type="ECO:0000313" key="3">
    <source>
        <dbReference type="Proteomes" id="UP000077202"/>
    </source>
</evidence>
<reference evidence="2" key="1">
    <citation type="submission" date="2016-03" db="EMBL/GenBank/DDBJ databases">
        <title>Mechanisms controlling the formation of the plant cell surface in tip-growing cells are functionally conserved among land plants.</title>
        <authorList>
            <person name="Honkanen S."/>
            <person name="Jones V.A."/>
            <person name="Morieri G."/>
            <person name="Champion C."/>
            <person name="Hetherington A.J."/>
            <person name="Kelly S."/>
            <person name="Saint-Marcoux D."/>
            <person name="Proust H."/>
            <person name="Prescott H."/>
            <person name="Dolan L."/>
        </authorList>
    </citation>
    <scope>NUCLEOTIDE SEQUENCE [LARGE SCALE GENOMIC DNA]</scope>
    <source>
        <tissue evidence="2">Whole gametophyte</tissue>
    </source>
</reference>
<feature type="region of interest" description="Disordered" evidence="1">
    <location>
        <begin position="19"/>
        <end position="76"/>
    </location>
</feature>
<sequence>MGGSGDSMAKASLVQRLSVRASASSEDGDNSNNLTRSIESDSEARKLESALSPSPESESEAAVKVGSTTEGSLLFSRKVRERFRRVDVRGTKATVSLHPSPPRDLPDRGQVRSWSGSNIDRPGPAVDAEDFGNPGIERPV</sequence>
<evidence type="ECO:0000256" key="1">
    <source>
        <dbReference type="SAM" id="MobiDB-lite"/>
    </source>
</evidence>
<accession>A0A176WH44</accession>
<feature type="region of interest" description="Disordered" evidence="1">
    <location>
        <begin position="93"/>
        <end position="140"/>
    </location>
</feature>
<feature type="compositionally biased region" description="Basic and acidic residues" evidence="1">
    <location>
        <begin position="38"/>
        <end position="48"/>
    </location>
</feature>